<protein>
    <submittedName>
        <fullName evidence="1">Uncharacterized protein</fullName>
    </submittedName>
</protein>
<accession>A0AAE1DZW5</accession>
<dbReference type="Proteomes" id="UP001283361">
    <property type="component" value="Unassembled WGS sequence"/>
</dbReference>
<evidence type="ECO:0000313" key="1">
    <source>
        <dbReference type="EMBL" id="KAK3788445.1"/>
    </source>
</evidence>
<evidence type="ECO:0000313" key="2">
    <source>
        <dbReference type="Proteomes" id="UP001283361"/>
    </source>
</evidence>
<reference evidence="1" key="1">
    <citation type="journal article" date="2023" name="G3 (Bethesda)">
        <title>A reference genome for the long-term kleptoplast-retaining sea slug Elysia crispata morphotype clarki.</title>
        <authorList>
            <person name="Eastman K.E."/>
            <person name="Pendleton A.L."/>
            <person name="Shaikh M.A."/>
            <person name="Suttiyut T."/>
            <person name="Ogas R."/>
            <person name="Tomko P."/>
            <person name="Gavelis G."/>
            <person name="Widhalm J.R."/>
            <person name="Wisecaver J.H."/>
        </authorList>
    </citation>
    <scope>NUCLEOTIDE SEQUENCE</scope>
    <source>
        <strain evidence="1">ECLA1</strain>
    </source>
</reference>
<comment type="caution">
    <text evidence="1">The sequence shown here is derived from an EMBL/GenBank/DDBJ whole genome shotgun (WGS) entry which is preliminary data.</text>
</comment>
<organism evidence="1 2">
    <name type="scientific">Elysia crispata</name>
    <name type="common">lettuce slug</name>
    <dbReference type="NCBI Taxonomy" id="231223"/>
    <lineage>
        <taxon>Eukaryota</taxon>
        <taxon>Metazoa</taxon>
        <taxon>Spiralia</taxon>
        <taxon>Lophotrochozoa</taxon>
        <taxon>Mollusca</taxon>
        <taxon>Gastropoda</taxon>
        <taxon>Heterobranchia</taxon>
        <taxon>Euthyneura</taxon>
        <taxon>Panpulmonata</taxon>
        <taxon>Sacoglossa</taxon>
        <taxon>Placobranchoidea</taxon>
        <taxon>Plakobranchidae</taxon>
        <taxon>Elysia</taxon>
    </lineage>
</organism>
<gene>
    <name evidence="1" type="ORF">RRG08_004740</name>
</gene>
<dbReference type="EMBL" id="JAWDGP010001758">
    <property type="protein sequence ID" value="KAK3788445.1"/>
    <property type="molecule type" value="Genomic_DNA"/>
</dbReference>
<sequence>MGKNISKPREGCSTGPIDGMTTVTVIDKDKCSQPDELGNLFQYAQQFAHIVQNPLRLVDPCGVSSGFERRIQIEPL</sequence>
<keyword evidence="2" id="KW-1185">Reference proteome</keyword>
<name>A0AAE1DZW5_9GAST</name>
<dbReference type="AlphaFoldDB" id="A0AAE1DZW5"/>
<proteinExistence type="predicted"/>